<evidence type="ECO:0000313" key="2">
    <source>
        <dbReference type="EMBL" id="ANH84002.1"/>
    </source>
</evidence>
<keyword evidence="3" id="KW-1185">Reference proteome</keyword>
<name>A0A1A9IB93_9BACT</name>
<dbReference type="RefSeq" id="WP_067762162.1">
    <property type="nucleotide sequence ID" value="NZ_CP015772.1"/>
</dbReference>
<dbReference type="EMBL" id="CP015772">
    <property type="protein sequence ID" value="ANH84002.1"/>
    <property type="molecule type" value="Genomic_DNA"/>
</dbReference>
<reference evidence="2 3" key="1">
    <citation type="submission" date="2016-05" db="EMBL/GenBank/DDBJ databases">
        <title>Niabella ginsenosidivorans BS26 whole genome sequencing.</title>
        <authorList>
            <person name="Im W.T."/>
            <person name="Siddiqi M.Z."/>
        </authorList>
    </citation>
    <scope>NUCLEOTIDE SEQUENCE [LARGE SCALE GENOMIC DNA]</scope>
    <source>
        <strain evidence="2 3">BS26</strain>
    </source>
</reference>
<dbReference type="OrthoDB" id="650691at2"/>
<dbReference type="KEGG" id="nia:A8C56_15955"/>
<organism evidence="2 3">
    <name type="scientific">Niabella ginsenosidivorans</name>
    <dbReference type="NCBI Taxonomy" id="1176587"/>
    <lineage>
        <taxon>Bacteria</taxon>
        <taxon>Pseudomonadati</taxon>
        <taxon>Bacteroidota</taxon>
        <taxon>Chitinophagia</taxon>
        <taxon>Chitinophagales</taxon>
        <taxon>Chitinophagaceae</taxon>
        <taxon>Niabella</taxon>
    </lineage>
</organism>
<gene>
    <name evidence="2" type="ORF">A8C56_15955</name>
</gene>
<proteinExistence type="predicted"/>
<feature type="signal peptide" evidence="1">
    <location>
        <begin position="1"/>
        <end position="20"/>
    </location>
</feature>
<dbReference type="Proteomes" id="UP000077667">
    <property type="component" value="Chromosome"/>
</dbReference>
<accession>A0A1A9IB93</accession>
<dbReference type="STRING" id="1176587.A8C56_15955"/>
<feature type="chain" id="PRO_5008390142" evidence="1">
    <location>
        <begin position="21"/>
        <end position="317"/>
    </location>
</feature>
<evidence type="ECO:0000256" key="1">
    <source>
        <dbReference type="SAM" id="SignalP"/>
    </source>
</evidence>
<protein>
    <submittedName>
        <fullName evidence="2">Uncharacterized protein</fullName>
    </submittedName>
</protein>
<dbReference type="AlphaFoldDB" id="A0A1A9IB93"/>
<keyword evidence="1" id="KW-0732">Signal</keyword>
<sequence length="317" mass="36383">MRLKLLFLILLLGAVNGLHAQVNEAVQDSLDNERLAQMVTLSEIVVNNRLNVPSFIDRVKKDTTFYKAFKNLRVLSFSSLNNIVMKDKRGKQIASLNSKTHQTYSRGCRTMSKEYETTTGDMVDENGQYNYYTAELYAGLFFTSGKVCGENNIVGNAGLNPKDKSGIEKRKEQLKMLFFNPGKKIPGIPFMGEKSNIFDPRVADLYDYNIDYVSYNGQYAYKFEIKAKEGLSASDRNRIVYNNMTTWFNDRSFEIMGRAYDLSYNTGAYDFDVHMEVELTHAGRLLVPSVLRYNGNWDVIFKKRERGLFTATLFNFK</sequence>
<evidence type="ECO:0000313" key="3">
    <source>
        <dbReference type="Proteomes" id="UP000077667"/>
    </source>
</evidence>